<evidence type="ECO:0000256" key="1">
    <source>
        <dbReference type="SAM" id="Phobius"/>
    </source>
</evidence>
<reference evidence="2 3" key="1">
    <citation type="journal article" date="2016" name="Nat. Commun.">
        <title>Thousands of microbial genomes shed light on interconnected biogeochemical processes in an aquifer system.</title>
        <authorList>
            <person name="Anantharaman K."/>
            <person name="Brown C.T."/>
            <person name="Hug L.A."/>
            <person name="Sharon I."/>
            <person name="Castelle C.J."/>
            <person name="Probst A.J."/>
            <person name="Thomas B.C."/>
            <person name="Singh A."/>
            <person name="Wilkins M.J."/>
            <person name="Karaoz U."/>
            <person name="Brodie E.L."/>
            <person name="Williams K.H."/>
            <person name="Hubbard S.S."/>
            <person name="Banfield J.F."/>
        </authorList>
    </citation>
    <scope>NUCLEOTIDE SEQUENCE [LARGE SCALE GENOMIC DNA]</scope>
</reference>
<organism evidence="2 3">
    <name type="scientific">Candidatus Roizmanbacteria bacterium RIFCSPHIGHO2_02_FULL_43_11</name>
    <dbReference type="NCBI Taxonomy" id="1802043"/>
    <lineage>
        <taxon>Bacteria</taxon>
        <taxon>Candidatus Roizmaniibacteriota</taxon>
    </lineage>
</organism>
<keyword evidence="1" id="KW-0812">Transmembrane</keyword>
<protein>
    <recommendedName>
        <fullName evidence="4">Mannosyl-glycoprotein endo-beta-N-acetylglucosamidase-like domain-containing protein</fullName>
    </recommendedName>
</protein>
<gene>
    <name evidence="2" type="ORF">A3D08_01345</name>
</gene>
<dbReference type="Proteomes" id="UP000178098">
    <property type="component" value="Unassembled WGS sequence"/>
</dbReference>
<evidence type="ECO:0000313" key="3">
    <source>
        <dbReference type="Proteomes" id="UP000178098"/>
    </source>
</evidence>
<evidence type="ECO:0000313" key="2">
    <source>
        <dbReference type="EMBL" id="OGK32062.1"/>
    </source>
</evidence>
<feature type="transmembrane region" description="Helical" evidence="1">
    <location>
        <begin position="6"/>
        <end position="27"/>
    </location>
</feature>
<accession>A0A1F7HMQ8</accession>
<keyword evidence="1" id="KW-0472">Membrane</keyword>
<dbReference type="EMBL" id="MFZT01000002">
    <property type="protein sequence ID" value="OGK32062.1"/>
    <property type="molecule type" value="Genomic_DNA"/>
</dbReference>
<proteinExistence type="predicted"/>
<evidence type="ECO:0008006" key="4">
    <source>
        <dbReference type="Google" id="ProtNLM"/>
    </source>
</evidence>
<dbReference type="AlphaFoldDB" id="A0A1F7HMQ8"/>
<sequence>MNICRLGTLTVLFCVFFVANVFLIVTFNHTLQVQKAQQRILAEIATIDNIQADETLVKLGSFEADVKLIDGRAAKLRRYLRSINSPLFDYADLLVEEADKYGYDYRLLVAIALQESTACRFIPENSYNCWGWGIYGDMVTRFSTYDEAIRTVSDGIKQNYLDKGLITTEQIMKKYTPGSNGSWAWAVRFFFQRLESY</sequence>
<comment type="caution">
    <text evidence="2">The sequence shown here is derived from an EMBL/GenBank/DDBJ whole genome shotgun (WGS) entry which is preliminary data.</text>
</comment>
<keyword evidence="1" id="KW-1133">Transmembrane helix</keyword>
<dbReference type="InterPro" id="IPR023346">
    <property type="entry name" value="Lysozyme-like_dom_sf"/>
</dbReference>
<dbReference type="SUPFAM" id="SSF53955">
    <property type="entry name" value="Lysozyme-like"/>
    <property type="match status" value="1"/>
</dbReference>
<name>A0A1F7HMQ8_9BACT</name>